<dbReference type="InterPro" id="IPR007686">
    <property type="entry name" value="YutG/PgpA"/>
</dbReference>
<keyword evidence="3" id="KW-0378">Hydrolase</keyword>
<keyword evidence="4" id="KW-1185">Reference proteome</keyword>
<sequence>MTAATAKPPASTSPVSTAKVRWGRTTWAWLAGTFFGIGLLPAGPGTWASLAATALWFFAARATHPSTSVLVAATLTAGVLATLIGIPAASIVERESGREDPGHVVIDEVAGQWIALAASPVEIRHALLAFAFFRLFDITKPAPARQLERLHGGLGIMMDDVAAGIYALLACLIVHHWW</sequence>
<keyword evidence="1" id="KW-0472">Membrane</keyword>
<dbReference type="InterPro" id="IPR026037">
    <property type="entry name" value="PgpA"/>
</dbReference>
<protein>
    <submittedName>
        <fullName evidence="3">Phosphatidylglycerophosphatase A</fullName>
        <ecNumber evidence="3">3.1.3.27</ecNumber>
    </submittedName>
</protein>
<evidence type="ECO:0000259" key="2">
    <source>
        <dbReference type="Pfam" id="PF04608"/>
    </source>
</evidence>
<dbReference type="SUPFAM" id="SSF101307">
    <property type="entry name" value="YutG-like"/>
    <property type="match status" value="1"/>
</dbReference>
<dbReference type="InterPro" id="IPR036681">
    <property type="entry name" value="PgpA-like_sf"/>
</dbReference>
<gene>
    <name evidence="3" type="ORF">HNQ77_000109</name>
</gene>
<name>A0A841JT95_9BACT</name>
<evidence type="ECO:0000313" key="3">
    <source>
        <dbReference type="EMBL" id="MBB6142171.1"/>
    </source>
</evidence>
<dbReference type="GO" id="GO:0006629">
    <property type="term" value="P:lipid metabolic process"/>
    <property type="evidence" value="ECO:0007669"/>
    <property type="project" value="InterPro"/>
</dbReference>
<keyword evidence="1" id="KW-1133">Transmembrane helix</keyword>
<feature type="transmembrane region" description="Helical" evidence="1">
    <location>
        <begin position="27"/>
        <end position="57"/>
    </location>
</feature>
<dbReference type="GO" id="GO:0008962">
    <property type="term" value="F:phosphatidylglycerophosphatase activity"/>
    <property type="evidence" value="ECO:0007669"/>
    <property type="project" value="UniProtKB-EC"/>
</dbReference>
<dbReference type="OrthoDB" id="9804091at2"/>
<comment type="caution">
    <text evidence="3">The sequence shown here is derived from an EMBL/GenBank/DDBJ whole genome shotgun (WGS) entry which is preliminary data.</text>
</comment>
<reference evidence="3 4" key="1">
    <citation type="submission" date="2020-08" db="EMBL/GenBank/DDBJ databases">
        <title>Genomic Encyclopedia of Type Strains, Phase IV (KMG-IV): sequencing the most valuable type-strain genomes for metagenomic binning, comparative biology and taxonomic classification.</title>
        <authorList>
            <person name="Goeker M."/>
        </authorList>
    </citation>
    <scope>NUCLEOTIDE SEQUENCE [LARGE SCALE GENOMIC DNA]</scope>
    <source>
        <strain evidence="3 4">DSM 103733</strain>
    </source>
</reference>
<dbReference type="PIRSF" id="PIRSF006162">
    <property type="entry name" value="PgpA"/>
    <property type="match status" value="1"/>
</dbReference>
<evidence type="ECO:0000313" key="4">
    <source>
        <dbReference type="Proteomes" id="UP000538666"/>
    </source>
</evidence>
<evidence type="ECO:0000256" key="1">
    <source>
        <dbReference type="SAM" id="Phobius"/>
    </source>
</evidence>
<dbReference type="Pfam" id="PF04608">
    <property type="entry name" value="PgpA"/>
    <property type="match status" value="1"/>
</dbReference>
<dbReference type="EMBL" id="JACHEK010000001">
    <property type="protein sequence ID" value="MBB6142171.1"/>
    <property type="molecule type" value="Genomic_DNA"/>
</dbReference>
<dbReference type="EC" id="3.1.3.27" evidence="3"/>
<dbReference type="Proteomes" id="UP000538666">
    <property type="component" value="Unassembled WGS sequence"/>
</dbReference>
<dbReference type="PANTHER" id="PTHR36305:SF1">
    <property type="entry name" value="PHOSPHATIDYLGLYCEROPHOSPHATASE A"/>
    <property type="match status" value="1"/>
</dbReference>
<feature type="domain" description="YutG/PgpA" evidence="2">
    <location>
        <begin position="32"/>
        <end position="175"/>
    </location>
</feature>
<organism evidence="3 4">
    <name type="scientific">Silvibacterium bohemicum</name>
    <dbReference type="NCBI Taxonomy" id="1577686"/>
    <lineage>
        <taxon>Bacteria</taxon>
        <taxon>Pseudomonadati</taxon>
        <taxon>Acidobacteriota</taxon>
        <taxon>Terriglobia</taxon>
        <taxon>Terriglobales</taxon>
        <taxon>Acidobacteriaceae</taxon>
        <taxon>Silvibacterium</taxon>
    </lineage>
</organism>
<dbReference type="CDD" id="cd06971">
    <property type="entry name" value="PgpA"/>
    <property type="match status" value="1"/>
</dbReference>
<feature type="transmembrane region" description="Helical" evidence="1">
    <location>
        <begin position="69"/>
        <end position="92"/>
    </location>
</feature>
<dbReference type="PANTHER" id="PTHR36305">
    <property type="entry name" value="PHOSPHATIDYLGLYCEROPHOSPHATASE A"/>
    <property type="match status" value="1"/>
</dbReference>
<accession>A0A841JT95</accession>
<keyword evidence="1" id="KW-0812">Transmembrane</keyword>
<dbReference type="RefSeq" id="WP_082125133.1">
    <property type="nucleotide sequence ID" value="NZ_JACHEK010000001.1"/>
</dbReference>
<dbReference type="AlphaFoldDB" id="A0A841JT95"/>
<proteinExistence type="predicted"/>